<evidence type="ECO:0000313" key="3">
    <source>
        <dbReference type="EMBL" id="OXC75517.1"/>
    </source>
</evidence>
<dbReference type="PANTHER" id="PTHR41709:SF2">
    <property type="entry name" value="CIRCADIAN CLOCK PROTEIN KAIB2"/>
    <property type="match status" value="1"/>
</dbReference>
<reference evidence="4" key="1">
    <citation type="submission" date="2017-01" db="EMBL/GenBank/DDBJ databases">
        <title>Genome Analysis of Deinococcus marmoris KOPRI26562.</title>
        <authorList>
            <person name="Kim J.H."/>
            <person name="Oh H.-M."/>
        </authorList>
    </citation>
    <scope>NUCLEOTIDE SEQUENCE [LARGE SCALE GENOMIC DNA]</scope>
    <source>
        <strain evidence="4">PAMC 26633</strain>
    </source>
</reference>
<feature type="domain" description="KaiB" evidence="2">
    <location>
        <begin position="29"/>
        <end position="110"/>
    </location>
</feature>
<gene>
    <name evidence="3" type="ORF">BSU04_26550</name>
</gene>
<feature type="region of interest" description="Disordered" evidence="1">
    <location>
        <begin position="122"/>
        <end position="143"/>
    </location>
</feature>
<dbReference type="AlphaFoldDB" id="A0A226WXK9"/>
<proteinExistence type="predicted"/>
<dbReference type="InterPro" id="IPR036249">
    <property type="entry name" value="Thioredoxin-like_sf"/>
</dbReference>
<dbReference type="RefSeq" id="WP_218827345.1">
    <property type="nucleotide sequence ID" value="NZ_MTHB01000170.1"/>
</dbReference>
<dbReference type="Pfam" id="PF07689">
    <property type="entry name" value="KaiB"/>
    <property type="match status" value="1"/>
</dbReference>
<dbReference type="Gene3D" id="3.40.30.10">
    <property type="entry name" value="Glutaredoxin"/>
    <property type="match status" value="1"/>
</dbReference>
<dbReference type="SUPFAM" id="SSF52833">
    <property type="entry name" value="Thioredoxin-like"/>
    <property type="match status" value="1"/>
</dbReference>
<protein>
    <submittedName>
        <fullName evidence="3">Circadian oscillation regulator KaiB</fullName>
    </submittedName>
</protein>
<dbReference type="EMBL" id="MTHB01000170">
    <property type="protein sequence ID" value="OXC75517.1"/>
    <property type="molecule type" value="Genomic_DNA"/>
</dbReference>
<sequence>MNALPVEAGGAGGANAATPPPPSDMLVLRLYVTGNTLRSTRAVDNARRLLEVHAAGRFELEVIDIYLHPEAAVAAQIIAAPTLVKLHPGPLRRVIGDLSDSNKVLAALGVMVSNAAVDAYSSASSGSSSGSSSGASASASIKS</sequence>
<dbReference type="InterPro" id="IPR039022">
    <property type="entry name" value="KaiB-like"/>
</dbReference>
<evidence type="ECO:0000313" key="4">
    <source>
        <dbReference type="Proteomes" id="UP000214720"/>
    </source>
</evidence>
<dbReference type="CDD" id="cd02978">
    <property type="entry name" value="KaiB_like"/>
    <property type="match status" value="1"/>
</dbReference>
<accession>A0A226WXK9</accession>
<dbReference type="InterPro" id="IPR011649">
    <property type="entry name" value="KaiB_domain"/>
</dbReference>
<name>A0A226WXK9_CABSO</name>
<dbReference type="Proteomes" id="UP000214720">
    <property type="component" value="Unassembled WGS sequence"/>
</dbReference>
<dbReference type="PANTHER" id="PTHR41709">
    <property type="entry name" value="KAIB-LIKE PROTEIN 1"/>
    <property type="match status" value="1"/>
</dbReference>
<evidence type="ECO:0000259" key="2">
    <source>
        <dbReference type="SMART" id="SM01248"/>
    </source>
</evidence>
<dbReference type="GO" id="GO:0048511">
    <property type="term" value="P:rhythmic process"/>
    <property type="evidence" value="ECO:0007669"/>
    <property type="project" value="InterPro"/>
</dbReference>
<evidence type="ECO:0000256" key="1">
    <source>
        <dbReference type="SAM" id="MobiDB-lite"/>
    </source>
</evidence>
<comment type="caution">
    <text evidence="3">The sequence shown here is derived from an EMBL/GenBank/DDBJ whole genome shotgun (WGS) entry which is preliminary data.</text>
</comment>
<organism evidence="3 4">
    <name type="scientific">Caballeronia sordidicola</name>
    <name type="common">Burkholderia sordidicola</name>
    <dbReference type="NCBI Taxonomy" id="196367"/>
    <lineage>
        <taxon>Bacteria</taxon>
        <taxon>Pseudomonadati</taxon>
        <taxon>Pseudomonadota</taxon>
        <taxon>Betaproteobacteria</taxon>
        <taxon>Burkholderiales</taxon>
        <taxon>Burkholderiaceae</taxon>
        <taxon>Caballeronia</taxon>
    </lineage>
</organism>
<dbReference type="SMART" id="SM01248">
    <property type="entry name" value="KaiB"/>
    <property type="match status" value="1"/>
</dbReference>